<dbReference type="Pfam" id="PF03413">
    <property type="entry name" value="PepSY"/>
    <property type="match status" value="1"/>
</dbReference>
<sequence length="134" mass="14110">MIRPALVLLLALLAVATPVAAKDGDSGGGDNGGGDDHNGGHDSADGRDDDDNDDRGDDDGHSARSGVSAGAILPLEVILSGIEGRYDARMIDAELDRQRGRMVYDLELLGRDGRVLEVKVDAATGRILRFEVDD</sequence>
<dbReference type="Gene3D" id="3.10.450.40">
    <property type="match status" value="1"/>
</dbReference>
<evidence type="ECO:0000256" key="2">
    <source>
        <dbReference type="SAM" id="SignalP"/>
    </source>
</evidence>
<feature type="compositionally biased region" description="Basic and acidic residues" evidence="1">
    <location>
        <begin position="34"/>
        <end position="46"/>
    </location>
</feature>
<protein>
    <submittedName>
        <fullName evidence="4">PepSY domain-containing protein</fullName>
    </submittedName>
</protein>
<evidence type="ECO:0000259" key="3">
    <source>
        <dbReference type="Pfam" id="PF03413"/>
    </source>
</evidence>
<feature type="domain" description="PepSY" evidence="3">
    <location>
        <begin position="88"/>
        <end position="129"/>
    </location>
</feature>
<dbReference type="InterPro" id="IPR025711">
    <property type="entry name" value="PepSY"/>
</dbReference>
<gene>
    <name evidence="4" type="ORF">GU927_007340</name>
</gene>
<evidence type="ECO:0000256" key="1">
    <source>
        <dbReference type="SAM" id="MobiDB-lite"/>
    </source>
</evidence>
<feature type="region of interest" description="Disordered" evidence="1">
    <location>
        <begin position="21"/>
        <end position="67"/>
    </location>
</feature>
<feature type="compositionally biased region" description="Acidic residues" evidence="1">
    <location>
        <begin position="47"/>
        <end position="57"/>
    </location>
</feature>
<feature type="chain" id="PRO_5046111427" evidence="2">
    <location>
        <begin position="22"/>
        <end position="134"/>
    </location>
</feature>
<dbReference type="EMBL" id="JAAATX020000004">
    <property type="protein sequence ID" value="MBU9697658.1"/>
    <property type="molecule type" value="Genomic_DNA"/>
</dbReference>
<organism evidence="4 5">
    <name type="scientific">Paragemmobacter amnigenus</name>
    <dbReference type="NCBI Taxonomy" id="2852097"/>
    <lineage>
        <taxon>Bacteria</taxon>
        <taxon>Pseudomonadati</taxon>
        <taxon>Pseudomonadota</taxon>
        <taxon>Alphaproteobacteria</taxon>
        <taxon>Rhodobacterales</taxon>
        <taxon>Paracoccaceae</taxon>
        <taxon>Paragemmobacter</taxon>
    </lineage>
</organism>
<proteinExistence type="predicted"/>
<evidence type="ECO:0000313" key="5">
    <source>
        <dbReference type="Proteomes" id="UP000731907"/>
    </source>
</evidence>
<keyword evidence="5" id="KW-1185">Reference proteome</keyword>
<dbReference type="RefSeq" id="WP_161761702.1">
    <property type="nucleotide sequence ID" value="NZ_JAAATX020000004.1"/>
</dbReference>
<keyword evidence="2" id="KW-0732">Signal</keyword>
<reference evidence="4 5" key="1">
    <citation type="submission" date="2021-06" db="EMBL/GenBank/DDBJ databases">
        <title>Rhodobacteraceae bacterium strain HSP-20.</title>
        <authorList>
            <person name="Chen W.-M."/>
        </authorList>
    </citation>
    <scope>NUCLEOTIDE SEQUENCE [LARGE SCALE GENOMIC DNA]</scope>
    <source>
        <strain evidence="4 5">HSP-20</strain>
    </source>
</reference>
<comment type="caution">
    <text evidence="4">The sequence shown here is derived from an EMBL/GenBank/DDBJ whole genome shotgun (WGS) entry which is preliminary data.</text>
</comment>
<name>A0ABS6J1M7_9RHOB</name>
<dbReference type="Proteomes" id="UP000731907">
    <property type="component" value="Unassembled WGS sequence"/>
</dbReference>
<feature type="signal peptide" evidence="2">
    <location>
        <begin position="1"/>
        <end position="21"/>
    </location>
</feature>
<evidence type="ECO:0000313" key="4">
    <source>
        <dbReference type="EMBL" id="MBU9697658.1"/>
    </source>
</evidence>
<accession>A0ABS6J1M7</accession>